<keyword evidence="3" id="KW-1185">Reference proteome</keyword>
<organism evidence="2 3">
    <name type="scientific">Marinicrinis sediminis</name>
    <dbReference type="NCBI Taxonomy" id="1652465"/>
    <lineage>
        <taxon>Bacteria</taxon>
        <taxon>Bacillati</taxon>
        <taxon>Bacillota</taxon>
        <taxon>Bacilli</taxon>
        <taxon>Bacillales</taxon>
        <taxon>Paenibacillaceae</taxon>
    </lineage>
</organism>
<keyword evidence="1" id="KW-0175">Coiled coil</keyword>
<accession>A0ABW5R7V7</accession>
<evidence type="ECO:0000256" key="1">
    <source>
        <dbReference type="SAM" id="Coils"/>
    </source>
</evidence>
<name>A0ABW5R7V7_9BACL</name>
<proteinExistence type="predicted"/>
<dbReference type="EMBL" id="JBHUMM010000002">
    <property type="protein sequence ID" value="MFD2670514.1"/>
    <property type="molecule type" value="Genomic_DNA"/>
</dbReference>
<protein>
    <submittedName>
        <fullName evidence="2">Non-ribosomal peptide synthetase module</fullName>
    </submittedName>
</protein>
<dbReference type="Proteomes" id="UP001597497">
    <property type="component" value="Unassembled WGS sequence"/>
</dbReference>
<comment type="caution">
    <text evidence="2">The sequence shown here is derived from an EMBL/GenBank/DDBJ whole genome shotgun (WGS) entry which is preliminary data.</text>
</comment>
<sequence>MARRLETVYVKTCLKLTEAELLEFVDLFAGLNQQIALQTKVYENGDQEVGIHDFDSSEHVTLSFERKESYYELNGSCRFTNLKLANTMRKALSKYKGDALVHRIYPAYVMAYEYKHGCVVQIVEHKAGEERLVYAYKHTAALLEEQYMQLQAEAEIELLRTEVDRLLDLRNQQMHAQARVELDQQLYTLAQQLFALEA</sequence>
<dbReference type="RefSeq" id="WP_379927903.1">
    <property type="nucleotide sequence ID" value="NZ_JBHUMM010000002.1"/>
</dbReference>
<gene>
    <name evidence="2" type="ORF">ACFSUC_02685</name>
</gene>
<evidence type="ECO:0000313" key="3">
    <source>
        <dbReference type="Proteomes" id="UP001597497"/>
    </source>
</evidence>
<reference evidence="3" key="1">
    <citation type="journal article" date="2019" name="Int. J. Syst. Evol. Microbiol.">
        <title>The Global Catalogue of Microorganisms (GCM) 10K type strain sequencing project: providing services to taxonomists for standard genome sequencing and annotation.</title>
        <authorList>
            <consortium name="The Broad Institute Genomics Platform"/>
            <consortium name="The Broad Institute Genome Sequencing Center for Infectious Disease"/>
            <person name="Wu L."/>
            <person name="Ma J."/>
        </authorList>
    </citation>
    <scope>NUCLEOTIDE SEQUENCE [LARGE SCALE GENOMIC DNA]</scope>
    <source>
        <strain evidence="3">KCTC 33676</strain>
    </source>
</reference>
<evidence type="ECO:0000313" key="2">
    <source>
        <dbReference type="EMBL" id="MFD2670514.1"/>
    </source>
</evidence>
<feature type="coiled-coil region" evidence="1">
    <location>
        <begin position="140"/>
        <end position="169"/>
    </location>
</feature>